<sequence length="307" mass="34437">MSGPRFSVIIPVFNGAACLARAIDSVLAQSWTAHEIIVVDDGSTDATPEVARRYGDRILYLRQDNAGVSAARNRGARQATGDWLAFLDADDWYYPDRLRWHAEWIAARPGLDFFTGDYDYVRTDGSLISHSMDQHESGQAMLRKAKGLPHVVMESDEFEIFVADHFGDTHTLSVPRATFLRLGGYPEGYRVCEDVFFLVRLCAASRRVGVVCRPMAAYVIHEASATRRDPLRAQQENVRTLEAMARESVAYPAQVRRGVLARLRRGRLNLGYALARTGRRWAAVRAVLPNLWQSARGLRDVLSMVRG</sequence>
<dbReference type="Gene3D" id="3.90.550.10">
    <property type="entry name" value="Spore Coat Polysaccharide Biosynthesis Protein SpsA, Chain A"/>
    <property type="match status" value="1"/>
</dbReference>
<keyword evidence="2" id="KW-0808">Transferase</keyword>
<dbReference type="PANTHER" id="PTHR43685">
    <property type="entry name" value="GLYCOSYLTRANSFERASE"/>
    <property type="match status" value="1"/>
</dbReference>
<dbReference type="Proteomes" id="UP001482231">
    <property type="component" value="Unassembled WGS sequence"/>
</dbReference>
<protein>
    <submittedName>
        <fullName evidence="2">Glycosyltransferase</fullName>
        <ecNumber evidence="2">2.4.-.-</ecNumber>
    </submittedName>
</protein>
<dbReference type="PANTHER" id="PTHR43685:SF12">
    <property type="entry name" value="GLYCOSYL TRANSFERASE FAMILY 2"/>
    <property type="match status" value="1"/>
</dbReference>
<evidence type="ECO:0000313" key="2">
    <source>
        <dbReference type="EMBL" id="MEO1766703.1"/>
    </source>
</evidence>
<dbReference type="InterPro" id="IPR001173">
    <property type="entry name" value="Glyco_trans_2-like"/>
</dbReference>
<reference evidence="2 3" key="1">
    <citation type="submission" date="2024-02" db="EMBL/GenBank/DDBJ databases">
        <title>New thermophilic sulfur-oxidizing bacteria from a hot springs of the Uzon caldera (Kamchatka, Russia).</title>
        <authorList>
            <person name="Dukat A.M."/>
            <person name="Elcheninov A.G."/>
            <person name="Frolov E.N."/>
        </authorList>
    </citation>
    <scope>NUCLEOTIDE SEQUENCE [LARGE SCALE GENOMIC DNA]</scope>
    <source>
        <strain evidence="2 3">AK1</strain>
    </source>
</reference>
<evidence type="ECO:0000259" key="1">
    <source>
        <dbReference type="Pfam" id="PF00535"/>
    </source>
</evidence>
<keyword evidence="2" id="KW-0328">Glycosyltransferase</keyword>
<dbReference type="InterPro" id="IPR029044">
    <property type="entry name" value="Nucleotide-diphossugar_trans"/>
</dbReference>
<feature type="domain" description="Glycosyltransferase 2-like" evidence="1">
    <location>
        <begin position="7"/>
        <end position="132"/>
    </location>
</feature>
<name>A0ABV0EDG9_9BURK</name>
<organism evidence="2 3">
    <name type="scientific">Thiobacter aerophilum</name>
    <dbReference type="NCBI Taxonomy" id="3121275"/>
    <lineage>
        <taxon>Bacteria</taxon>
        <taxon>Pseudomonadati</taxon>
        <taxon>Pseudomonadota</taxon>
        <taxon>Betaproteobacteria</taxon>
        <taxon>Burkholderiales</taxon>
        <taxon>Thiobacteraceae</taxon>
        <taxon>Thiobacter</taxon>
    </lineage>
</organism>
<keyword evidence="3" id="KW-1185">Reference proteome</keyword>
<dbReference type="EC" id="2.4.-.-" evidence="2"/>
<dbReference type="InterPro" id="IPR050834">
    <property type="entry name" value="Glycosyltransf_2"/>
</dbReference>
<dbReference type="SUPFAM" id="SSF53448">
    <property type="entry name" value="Nucleotide-diphospho-sugar transferases"/>
    <property type="match status" value="1"/>
</dbReference>
<dbReference type="Pfam" id="PF00535">
    <property type="entry name" value="Glycos_transf_2"/>
    <property type="match status" value="1"/>
</dbReference>
<comment type="caution">
    <text evidence="2">The sequence shown here is derived from an EMBL/GenBank/DDBJ whole genome shotgun (WGS) entry which is preliminary data.</text>
</comment>
<gene>
    <name evidence="2" type="ORF">V6E02_05705</name>
</gene>
<proteinExistence type="predicted"/>
<evidence type="ECO:0000313" key="3">
    <source>
        <dbReference type="Proteomes" id="UP001482231"/>
    </source>
</evidence>
<dbReference type="GO" id="GO:0016757">
    <property type="term" value="F:glycosyltransferase activity"/>
    <property type="evidence" value="ECO:0007669"/>
    <property type="project" value="UniProtKB-KW"/>
</dbReference>
<accession>A0ABV0EDG9</accession>
<dbReference type="RefSeq" id="WP_347307810.1">
    <property type="nucleotide sequence ID" value="NZ_JBAJEX010000003.1"/>
</dbReference>
<dbReference type="EMBL" id="JBAJEX010000003">
    <property type="protein sequence ID" value="MEO1766703.1"/>
    <property type="molecule type" value="Genomic_DNA"/>
</dbReference>